<evidence type="ECO:0000313" key="1">
    <source>
        <dbReference type="EMBL" id="GHC41559.1"/>
    </source>
</evidence>
<dbReference type="AlphaFoldDB" id="A0A918TCZ6"/>
<name>A0A918TCZ6_STRCJ</name>
<comment type="caution">
    <text evidence="1">The sequence shown here is derived from an EMBL/GenBank/DDBJ whole genome shotgun (WGS) entry which is preliminary data.</text>
</comment>
<dbReference type="Proteomes" id="UP000646244">
    <property type="component" value="Unassembled WGS sequence"/>
</dbReference>
<dbReference type="EMBL" id="BMVB01000004">
    <property type="protein sequence ID" value="GHC41559.1"/>
    <property type="molecule type" value="Genomic_DNA"/>
</dbReference>
<proteinExistence type="predicted"/>
<organism evidence="1 2">
    <name type="scientific">Streptomyces cinnamoneus</name>
    <name type="common">Streptoverticillium cinnamoneum</name>
    <dbReference type="NCBI Taxonomy" id="53446"/>
    <lineage>
        <taxon>Bacteria</taxon>
        <taxon>Bacillati</taxon>
        <taxon>Actinomycetota</taxon>
        <taxon>Actinomycetes</taxon>
        <taxon>Kitasatosporales</taxon>
        <taxon>Streptomycetaceae</taxon>
        <taxon>Streptomyces</taxon>
        <taxon>Streptomyces cinnamoneus group</taxon>
    </lineage>
</organism>
<evidence type="ECO:0000313" key="2">
    <source>
        <dbReference type="Proteomes" id="UP000646244"/>
    </source>
</evidence>
<accession>A0A918TCZ6</accession>
<sequence length="158" mass="16402">MRPIQHQATAPVWIMRIISRMTSKSLPNSRRGTAPSAAPCRVTVCRGCCCGDPAKVPGVDHAGQIPRLREALGGAAVVRASECLDVCDQANVIVVQPSAAGRAAGGRPVWLGLVNDDDALADIAAWVRAGGPGLAEPPGVLDLYAFTVSRRVGKALDA</sequence>
<evidence type="ECO:0008006" key="3">
    <source>
        <dbReference type="Google" id="ProtNLM"/>
    </source>
</evidence>
<gene>
    <name evidence="1" type="ORF">GCM10010507_14910</name>
</gene>
<reference evidence="1" key="2">
    <citation type="submission" date="2020-09" db="EMBL/GenBank/DDBJ databases">
        <authorList>
            <person name="Sun Q."/>
            <person name="Ohkuma M."/>
        </authorList>
    </citation>
    <scope>NUCLEOTIDE SEQUENCE</scope>
    <source>
        <strain evidence="1">JCM 4633</strain>
    </source>
</reference>
<reference evidence="1" key="1">
    <citation type="journal article" date="2014" name="Int. J. Syst. Evol. Microbiol.">
        <title>Complete genome sequence of Corynebacterium casei LMG S-19264T (=DSM 44701T), isolated from a smear-ripened cheese.</title>
        <authorList>
            <consortium name="US DOE Joint Genome Institute (JGI-PGF)"/>
            <person name="Walter F."/>
            <person name="Albersmeier A."/>
            <person name="Kalinowski J."/>
            <person name="Ruckert C."/>
        </authorList>
    </citation>
    <scope>NUCLEOTIDE SEQUENCE</scope>
    <source>
        <strain evidence="1">JCM 4633</strain>
    </source>
</reference>
<protein>
    <recommendedName>
        <fullName evidence="3">(2Fe-2S) ferredoxin domain-containing protein</fullName>
    </recommendedName>
</protein>